<reference evidence="13" key="1">
    <citation type="submission" date="2016-10" db="EMBL/GenBank/DDBJ databases">
        <authorList>
            <person name="Varghese N."/>
            <person name="Submissions S."/>
        </authorList>
    </citation>
    <scope>NUCLEOTIDE SEQUENCE [LARGE SCALE GENOMIC DNA]</scope>
    <source>
        <strain evidence="13">CGMCC 1.6495</strain>
    </source>
</reference>
<dbReference type="InterPro" id="IPR001917">
    <property type="entry name" value="Aminotrans_II_pyridoxalP_BS"/>
</dbReference>
<dbReference type="NCBIfam" id="TIGR00858">
    <property type="entry name" value="bioF"/>
    <property type="match status" value="1"/>
</dbReference>
<dbReference type="SUPFAM" id="SSF53383">
    <property type="entry name" value="PLP-dependent transferases"/>
    <property type="match status" value="1"/>
</dbReference>
<keyword evidence="13" id="KW-1185">Reference proteome</keyword>
<feature type="binding site" evidence="9">
    <location>
        <position position="240"/>
    </location>
    <ligand>
        <name>pyridoxal 5'-phosphate</name>
        <dbReference type="ChEBI" id="CHEBI:597326"/>
    </ligand>
</feature>
<dbReference type="Proteomes" id="UP000198505">
    <property type="component" value="Unassembled WGS sequence"/>
</dbReference>
<feature type="binding site" evidence="9">
    <location>
        <position position="184"/>
    </location>
    <ligand>
        <name>pyridoxal 5'-phosphate</name>
        <dbReference type="ChEBI" id="CHEBI:597326"/>
    </ligand>
</feature>
<dbReference type="GO" id="GO:0030170">
    <property type="term" value="F:pyridoxal phosphate binding"/>
    <property type="evidence" value="ECO:0007669"/>
    <property type="project" value="UniProtKB-UniRule"/>
</dbReference>
<organism evidence="12 13">
    <name type="scientific">Vreelandella subterranea</name>
    <dbReference type="NCBI Taxonomy" id="416874"/>
    <lineage>
        <taxon>Bacteria</taxon>
        <taxon>Pseudomonadati</taxon>
        <taxon>Pseudomonadota</taxon>
        <taxon>Gammaproteobacteria</taxon>
        <taxon>Oceanospirillales</taxon>
        <taxon>Halomonadaceae</taxon>
        <taxon>Vreelandella</taxon>
    </lineage>
</organism>
<evidence type="ECO:0000256" key="6">
    <source>
        <dbReference type="ARBA" id="ARBA00022756"/>
    </source>
</evidence>
<evidence type="ECO:0000256" key="7">
    <source>
        <dbReference type="ARBA" id="ARBA00022898"/>
    </source>
</evidence>
<feature type="binding site" evidence="9">
    <location>
        <position position="138"/>
    </location>
    <ligand>
        <name>substrate</name>
    </ligand>
</feature>
<evidence type="ECO:0000256" key="9">
    <source>
        <dbReference type="HAMAP-Rule" id="MF_01693"/>
    </source>
</evidence>
<feature type="binding site" evidence="9">
    <location>
        <begin position="113"/>
        <end position="114"/>
    </location>
    <ligand>
        <name>pyridoxal 5'-phosphate</name>
        <dbReference type="ChEBI" id="CHEBI:597326"/>
    </ligand>
</feature>
<feature type="modified residue" description="N6-(pyridoxal phosphate)lysine" evidence="9 10">
    <location>
        <position position="243"/>
    </location>
</feature>
<feature type="domain" description="Aminotransferase class I/classII large" evidence="11">
    <location>
        <begin position="47"/>
        <end position="383"/>
    </location>
</feature>
<dbReference type="EC" id="2.3.1.47" evidence="9"/>
<dbReference type="InterPro" id="IPR004723">
    <property type="entry name" value="AONS_Archaea/Proteobacteria"/>
</dbReference>
<dbReference type="AlphaFoldDB" id="A0A1H9U3C7"/>
<keyword evidence="5 9" id="KW-0808">Transferase</keyword>
<evidence type="ECO:0000256" key="10">
    <source>
        <dbReference type="PIRSR" id="PIRSR604723-51"/>
    </source>
</evidence>
<evidence type="ECO:0000256" key="2">
    <source>
        <dbReference type="ARBA" id="ARBA00004746"/>
    </source>
</evidence>
<evidence type="ECO:0000259" key="11">
    <source>
        <dbReference type="Pfam" id="PF00155"/>
    </source>
</evidence>
<gene>
    <name evidence="9" type="primary">bioF</name>
    <name evidence="12" type="ORF">SAMN04487958_10647</name>
</gene>
<feature type="binding site" evidence="9">
    <location>
        <position position="212"/>
    </location>
    <ligand>
        <name>pyridoxal 5'-phosphate</name>
        <dbReference type="ChEBI" id="CHEBI:597326"/>
    </ligand>
</feature>
<evidence type="ECO:0000313" key="13">
    <source>
        <dbReference type="Proteomes" id="UP000198505"/>
    </source>
</evidence>
<dbReference type="PANTHER" id="PTHR13693">
    <property type="entry name" value="CLASS II AMINOTRANSFERASE/8-AMINO-7-OXONONANOATE SYNTHASE"/>
    <property type="match status" value="1"/>
</dbReference>
<dbReference type="InterPro" id="IPR022834">
    <property type="entry name" value="AONS_Proteobacteria"/>
</dbReference>
<evidence type="ECO:0000256" key="1">
    <source>
        <dbReference type="ARBA" id="ARBA00001933"/>
    </source>
</evidence>
<comment type="pathway">
    <text evidence="2 9">Cofactor biosynthesis; biotin biosynthesis.</text>
</comment>
<evidence type="ECO:0000256" key="4">
    <source>
        <dbReference type="ARBA" id="ARBA00011738"/>
    </source>
</evidence>
<comment type="function">
    <text evidence="9">Catalyzes the decarboxylative condensation of pimeloyl-[acyl-carrier protein] and L-alanine to produce 8-amino-7-oxononanoate (AON), [acyl-carrier protein], and carbon dioxide.</text>
</comment>
<dbReference type="InterPro" id="IPR015424">
    <property type="entry name" value="PyrdxlP-dep_Trfase"/>
</dbReference>
<dbReference type="CDD" id="cd06454">
    <property type="entry name" value="KBL_like"/>
    <property type="match status" value="1"/>
</dbReference>
<feature type="binding site" evidence="9">
    <location>
        <position position="357"/>
    </location>
    <ligand>
        <name>substrate</name>
    </ligand>
</feature>
<dbReference type="EMBL" id="FOGS01000006">
    <property type="protein sequence ID" value="SES04060.1"/>
    <property type="molecule type" value="Genomic_DNA"/>
</dbReference>
<dbReference type="HAMAP" id="MF_01693">
    <property type="entry name" value="BioF_aminotrans_2"/>
    <property type="match status" value="1"/>
</dbReference>
<dbReference type="Gene3D" id="3.90.1150.10">
    <property type="entry name" value="Aspartate Aminotransferase, domain 1"/>
    <property type="match status" value="1"/>
</dbReference>
<dbReference type="Pfam" id="PF00155">
    <property type="entry name" value="Aminotran_1_2"/>
    <property type="match status" value="1"/>
</dbReference>
<dbReference type="InterPro" id="IPR004839">
    <property type="entry name" value="Aminotransferase_I/II_large"/>
</dbReference>
<keyword evidence="6 9" id="KW-0093">Biotin biosynthesis</keyword>
<keyword evidence="7 9" id="KW-0663">Pyridoxal phosphate</keyword>
<dbReference type="InterPro" id="IPR050087">
    <property type="entry name" value="AON_synthase_class-II"/>
</dbReference>
<dbReference type="InterPro" id="IPR015421">
    <property type="entry name" value="PyrdxlP-dep_Trfase_major"/>
</dbReference>
<comment type="subunit">
    <text evidence="4 9">Homodimer.</text>
</comment>
<dbReference type="GO" id="GO:0009102">
    <property type="term" value="P:biotin biosynthetic process"/>
    <property type="evidence" value="ECO:0007669"/>
    <property type="project" value="UniProtKB-UniRule"/>
</dbReference>
<dbReference type="InterPro" id="IPR015422">
    <property type="entry name" value="PyrdxlP-dep_Trfase_small"/>
</dbReference>
<feature type="binding site" evidence="9">
    <location>
        <position position="37"/>
    </location>
    <ligand>
        <name>substrate</name>
    </ligand>
</feature>
<dbReference type="PROSITE" id="PS00599">
    <property type="entry name" value="AA_TRANSFER_CLASS_2"/>
    <property type="match status" value="1"/>
</dbReference>
<evidence type="ECO:0000256" key="3">
    <source>
        <dbReference type="ARBA" id="ARBA00010008"/>
    </source>
</evidence>
<evidence type="ECO:0000256" key="5">
    <source>
        <dbReference type="ARBA" id="ARBA00022679"/>
    </source>
</evidence>
<name>A0A1H9U3C7_9GAMM</name>
<dbReference type="GO" id="GO:0008710">
    <property type="term" value="F:8-amino-7-oxononanoate synthase activity"/>
    <property type="evidence" value="ECO:0007669"/>
    <property type="project" value="UniProtKB-UniRule"/>
</dbReference>
<dbReference type="UniPathway" id="UPA00078"/>
<evidence type="ECO:0000256" key="8">
    <source>
        <dbReference type="ARBA" id="ARBA00047715"/>
    </source>
</evidence>
<accession>A0A1H9U3C7</accession>
<dbReference type="PANTHER" id="PTHR13693:SF100">
    <property type="entry name" value="8-AMINO-7-OXONONANOATE SYNTHASE"/>
    <property type="match status" value="1"/>
</dbReference>
<sequence>MPAQNAWPSLRSTPVSDAWRQRLAEARLNRQQTRRWRTRRIVAAGTLDFAGNDYLGLAQDPRVCEAQAEGARRYGAGAGASHLVSGHLAVHEALENALARWTGRERALLFSTGYMANLGVLQALANADTAIFQDRLNHASLLDGATLSGARSRRFHHRDAHDLNRLLTRSECPHKLVVSDGVFSMDGDVADIATLAEVSQQHRAWLMIDDAHGVGVLGDDGSGCVGTLWGSAEVPVLVGTLGKALGTAGAFVAGDAALIEHITQFARSYVYTTAQPPSIAAATLQALEIVQGEPEHRDHLNANIAYFCREALQLGLPLSTSTTPIQPLLLGSEARTLSWSATLAKHGLQVGAIRPPTVAKGEARLRITLSARHTRCDIDRLLAGLKLCQQEEARCHAHPHNA</sequence>
<dbReference type="STRING" id="416874.SAMN04487958_10647"/>
<comment type="catalytic activity">
    <reaction evidence="8 9">
        <text>6-carboxyhexanoyl-[ACP] + L-alanine + H(+) = (8S)-8-amino-7-oxononanoate + holo-[ACP] + CO2</text>
        <dbReference type="Rhea" id="RHEA:42288"/>
        <dbReference type="Rhea" id="RHEA-COMP:9685"/>
        <dbReference type="Rhea" id="RHEA-COMP:9955"/>
        <dbReference type="ChEBI" id="CHEBI:15378"/>
        <dbReference type="ChEBI" id="CHEBI:16526"/>
        <dbReference type="ChEBI" id="CHEBI:57972"/>
        <dbReference type="ChEBI" id="CHEBI:64479"/>
        <dbReference type="ChEBI" id="CHEBI:78846"/>
        <dbReference type="ChEBI" id="CHEBI:149468"/>
        <dbReference type="EC" id="2.3.1.47"/>
    </reaction>
</comment>
<proteinExistence type="inferred from homology"/>
<evidence type="ECO:0000313" key="12">
    <source>
        <dbReference type="EMBL" id="SES04060.1"/>
    </source>
</evidence>
<dbReference type="Gene3D" id="3.40.640.10">
    <property type="entry name" value="Type I PLP-dependent aspartate aminotransferase-like (Major domain)"/>
    <property type="match status" value="1"/>
</dbReference>
<comment type="similarity">
    <text evidence="3 9">Belongs to the class-II pyridoxal-phosphate-dependent aminotransferase family. BioF subfamily.</text>
</comment>
<protein>
    <recommendedName>
        <fullName evidence="9">8-amino-7-oxononanoate synthase</fullName>
        <shortName evidence="9">AONS</shortName>
        <ecNumber evidence="9">2.3.1.47</ecNumber>
    </recommendedName>
    <alternativeName>
        <fullName evidence="9">7-keto-8-amino-pelargonic acid synthase</fullName>
        <shortName evidence="9">7-KAP synthase</shortName>
        <shortName evidence="9">KAPA synthase</shortName>
    </alternativeName>
    <alternativeName>
        <fullName evidence="9">8-amino-7-ketopelargonate synthase</fullName>
    </alternativeName>
</protein>
<comment type="cofactor">
    <cofactor evidence="1 9 10">
        <name>pyridoxal 5'-phosphate</name>
        <dbReference type="ChEBI" id="CHEBI:597326"/>
    </cofactor>
</comment>